<dbReference type="SUPFAM" id="SSF52038">
    <property type="entry name" value="Barstar-related"/>
    <property type="match status" value="1"/>
</dbReference>
<gene>
    <name evidence="3" type="ORF">EBB59_09685</name>
</gene>
<reference evidence="3 4" key="1">
    <citation type="submission" date="2018-10" db="EMBL/GenBank/DDBJ databases">
        <title>Proposal of Lysobacter pythonis sp. nov. isolated from royal pythons (Python regius).</title>
        <authorList>
            <person name="Hans-Juergen B."/>
            <person name="Huptas C."/>
            <person name="Sandra B."/>
            <person name="Igor L."/>
            <person name="Joachim S."/>
            <person name="Siegfried S."/>
            <person name="Mareike W."/>
            <person name="Peter K."/>
        </authorList>
    </citation>
    <scope>NUCLEOTIDE SEQUENCE [LARGE SCALE GENOMIC DNA]</scope>
    <source>
        <strain evidence="3 4">4284/11</strain>
    </source>
</reference>
<protein>
    <submittedName>
        <fullName evidence="3">Barnase inhibitor</fullName>
    </submittedName>
</protein>
<dbReference type="OrthoDB" id="7575400at2"/>
<accession>A0A3M2HPC6</accession>
<proteinExistence type="inferred from homology"/>
<evidence type="ECO:0000313" key="4">
    <source>
        <dbReference type="Proteomes" id="UP000275012"/>
    </source>
</evidence>
<dbReference type="Proteomes" id="UP000275012">
    <property type="component" value="Unassembled WGS sequence"/>
</dbReference>
<evidence type="ECO:0000259" key="2">
    <source>
        <dbReference type="Pfam" id="PF01337"/>
    </source>
</evidence>
<evidence type="ECO:0000256" key="1">
    <source>
        <dbReference type="ARBA" id="ARBA00006845"/>
    </source>
</evidence>
<evidence type="ECO:0000313" key="3">
    <source>
        <dbReference type="EMBL" id="RMH90878.1"/>
    </source>
</evidence>
<comment type="similarity">
    <text evidence="1">Belongs to the barstar family.</text>
</comment>
<dbReference type="AlphaFoldDB" id="A0A3M2HPC6"/>
<organism evidence="3 4">
    <name type="scientific">Solilutibacter pythonis</name>
    <dbReference type="NCBI Taxonomy" id="2483112"/>
    <lineage>
        <taxon>Bacteria</taxon>
        <taxon>Pseudomonadati</taxon>
        <taxon>Pseudomonadota</taxon>
        <taxon>Gammaproteobacteria</taxon>
        <taxon>Lysobacterales</taxon>
        <taxon>Lysobacteraceae</taxon>
        <taxon>Solilutibacter</taxon>
    </lineage>
</organism>
<comment type="caution">
    <text evidence="3">The sequence shown here is derived from an EMBL/GenBank/DDBJ whole genome shotgun (WGS) entry which is preliminary data.</text>
</comment>
<keyword evidence="4" id="KW-1185">Reference proteome</keyword>
<dbReference type="EMBL" id="RFLY01000013">
    <property type="protein sequence ID" value="RMH90878.1"/>
    <property type="molecule type" value="Genomic_DNA"/>
</dbReference>
<sequence length="142" mass="15738">MNGQQPALDLRDTRQAGLYRVMRTDVPALLTIAREEGIATHDIDLNGITDKDALLAHIHSALDFPEDWGRNWDALEDGLRDLSWLGRPTPRLLLWHGLENLQAAAPACETRLCEILEESSAFWAGQGVAFWSLASMVAPLPP</sequence>
<dbReference type="Pfam" id="PF01337">
    <property type="entry name" value="Barstar"/>
    <property type="match status" value="1"/>
</dbReference>
<dbReference type="Gene3D" id="3.30.370.10">
    <property type="entry name" value="Barstar-like"/>
    <property type="match status" value="1"/>
</dbReference>
<dbReference type="InterPro" id="IPR000468">
    <property type="entry name" value="Barstar"/>
</dbReference>
<name>A0A3M2HPC6_9GAMM</name>
<dbReference type="InterPro" id="IPR035905">
    <property type="entry name" value="Barstar-like_sf"/>
</dbReference>
<dbReference type="RefSeq" id="WP_122101954.1">
    <property type="nucleotide sequence ID" value="NZ_RFLY01000013.1"/>
</dbReference>
<feature type="domain" description="Barstar (barnase inhibitor)" evidence="2">
    <location>
        <begin position="40"/>
        <end position="132"/>
    </location>
</feature>